<protein>
    <submittedName>
        <fullName evidence="1">Protein c21orf59</fullName>
    </submittedName>
</protein>
<comment type="caution">
    <text evidence="1">The sequence shown here is derived from an EMBL/GenBank/DDBJ whole genome shotgun (WGS) entry which is preliminary data.</text>
</comment>
<keyword evidence="2" id="KW-1185">Reference proteome</keyword>
<accession>A0ACB9T786</accession>
<dbReference type="Proteomes" id="UP001056778">
    <property type="component" value="Chromosome 4"/>
</dbReference>
<sequence length="257" mass="24244">MKSIAAILVLFGISQVYSSIVPTTGVAALAGPGTLGAVVRGPTAQATITGPDGSIVSGVADAGALAARPVPGGVVSAAIAPGIVSGGIAVPRVAISPAIAAPGIIAPGIGGAVLAGPSGTVIARNGLGLGLVLSRKLDCKHSSQLTLEKLFNMHALTIAVFSVLAIANVHSSVIPLASGAVAAGPLGGAGPTVVAGPSRTVTSTGAGVGDIVGLGLGWGGWGGLGGWGGALVAPAVSRTVVAGPAVWGGGLGAHGWW</sequence>
<proteinExistence type="predicted"/>
<evidence type="ECO:0000313" key="1">
    <source>
        <dbReference type="EMBL" id="KAI4462698.1"/>
    </source>
</evidence>
<dbReference type="EMBL" id="CM043018">
    <property type="protein sequence ID" value="KAI4462698.1"/>
    <property type="molecule type" value="Genomic_DNA"/>
</dbReference>
<organism evidence="1 2">
    <name type="scientific">Holotrichia oblita</name>
    <name type="common">Chafer beetle</name>
    <dbReference type="NCBI Taxonomy" id="644536"/>
    <lineage>
        <taxon>Eukaryota</taxon>
        <taxon>Metazoa</taxon>
        <taxon>Ecdysozoa</taxon>
        <taxon>Arthropoda</taxon>
        <taxon>Hexapoda</taxon>
        <taxon>Insecta</taxon>
        <taxon>Pterygota</taxon>
        <taxon>Neoptera</taxon>
        <taxon>Endopterygota</taxon>
        <taxon>Coleoptera</taxon>
        <taxon>Polyphaga</taxon>
        <taxon>Scarabaeiformia</taxon>
        <taxon>Scarabaeidae</taxon>
        <taxon>Melolonthinae</taxon>
        <taxon>Holotrichia</taxon>
    </lineage>
</organism>
<evidence type="ECO:0000313" key="2">
    <source>
        <dbReference type="Proteomes" id="UP001056778"/>
    </source>
</evidence>
<reference evidence="1" key="1">
    <citation type="submission" date="2022-04" db="EMBL/GenBank/DDBJ databases">
        <title>Chromosome-scale genome assembly of Holotrichia oblita Faldermann.</title>
        <authorList>
            <person name="Rongchong L."/>
        </authorList>
    </citation>
    <scope>NUCLEOTIDE SEQUENCE</scope>
    <source>
        <strain evidence="1">81SQS9</strain>
    </source>
</reference>
<name>A0ACB9T786_HOLOL</name>
<gene>
    <name evidence="1" type="ORF">MML48_4g00006164</name>
</gene>